<dbReference type="KEGG" id="awd:AWOD_II_0327"/>
<evidence type="ECO:0000313" key="9">
    <source>
        <dbReference type="EMBL" id="CED56975.1"/>
    </source>
</evidence>
<evidence type="ECO:0000256" key="8">
    <source>
        <dbReference type="SAM" id="Phobius"/>
    </source>
</evidence>
<comment type="similarity">
    <text evidence="2">Belongs to the UPF0283 family.</text>
</comment>
<evidence type="ECO:0000256" key="6">
    <source>
        <dbReference type="ARBA" id="ARBA00022989"/>
    </source>
</evidence>
<name>A0A090I5V9_9GAMM</name>
<keyword evidence="10" id="KW-1185">Reference proteome</keyword>
<dbReference type="GeneID" id="28542576"/>
<dbReference type="PANTHER" id="PTHR39342:SF1">
    <property type="entry name" value="UPF0283 MEMBRANE PROTEIN YCJF"/>
    <property type="match status" value="1"/>
</dbReference>
<dbReference type="NCBIfam" id="TIGR01620">
    <property type="entry name" value="hyp_HI0043"/>
    <property type="match status" value="1"/>
</dbReference>
<dbReference type="OrthoDB" id="958025at2"/>
<keyword evidence="6 8" id="KW-1133">Transmembrane helix</keyword>
<dbReference type="HOGENOM" id="CLU_057693_2_0_6"/>
<dbReference type="PATRIC" id="fig|80852.17.peg.3083"/>
<evidence type="ECO:0000256" key="3">
    <source>
        <dbReference type="ARBA" id="ARBA00022475"/>
    </source>
</evidence>
<feature type="transmembrane region" description="Helical" evidence="8">
    <location>
        <begin position="69"/>
        <end position="87"/>
    </location>
</feature>
<comment type="subcellular location">
    <subcellularLocation>
        <location evidence="1">Cell inner membrane</location>
        <topology evidence="1">Multi-pass membrane protein</topology>
    </subcellularLocation>
</comment>
<evidence type="ECO:0000313" key="10">
    <source>
        <dbReference type="Proteomes" id="UP000032427"/>
    </source>
</evidence>
<keyword evidence="5 8" id="KW-0812">Transmembrane</keyword>
<accession>A0A090I5V9</accession>
<keyword evidence="3" id="KW-1003">Cell membrane</keyword>
<sequence length="345" mass="38358">MSELKKQRIFQSQALHQGKEYHQEQEPIESLNTQKLFEENVKFVPQSIEEEELDGVDIETPLIKKKTHWSIKTLIGGFLGLTVWQSIDHVITAIQSADFLSLGWAGLISLAAVMGVSAIGRELWTLRKLKNRAEIQHQVAELAEGNGIGQAKPFCEALAKKGLTTSTVEYTRWQNSIESHHNNAEVFEMYDSMVVSEQDKRAKALISKHAGESALMVALSPLAVVDMLLVAWRNIRLIEQVSQVYGVELGYWGRLRLFKMVLQNMAFAGATEMVTDVGVDMLSTGLAGKLSTRAAQGLGIGLLTARFGLRTMNLMRPLPWQAREAPKLSDMRKTIIAQLGSKLSS</sequence>
<dbReference type="Proteomes" id="UP000032427">
    <property type="component" value="Chromosome 2"/>
</dbReference>
<evidence type="ECO:0000256" key="4">
    <source>
        <dbReference type="ARBA" id="ARBA00022519"/>
    </source>
</evidence>
<keyword evidence="7 8" id="KW-0472">Membrane</keyword>
<dbReference type="AlphaFoldDB" id="A0A090I5V9"/>
<evidence type="ECO:0000256" key="2">
    <source>
        <dbReference type="ARBA" id="ARBA00008255"/>
    </source>
</evidence>
<dbReference type="InterPro" id="IPR021147">
    <property type="entry name" value="DUF697"/>
</dbReference>
<evidence type="ECO:0000256" key="1">
    <source>
        <dbReference type="ARBA" id="ARBA00004429"/>
    </source>
</evidence>
<protein>
    <submittedName>
        <fullName evidence="9">Membrane protein</fullName>
    </submittedName>
</protein>
<organism evidence="9 10">
    <name type="scientific">Aliivibrio wodanis</name>
    <dbReference type="NCBI Taxonomy" id="80852"/>
    <lineage>
        <taxon>Bacteria</taxon>
        <taxon>Pseudomonadati</taxon>
        <taxon>Pseudomonadota</taxon>
        <taxon>Gammaproteobacteria</taxon>
        <taxon>Vibrionales</taxon>
        <taxon>Vibrionaceae</taxon>
        <taxon>Aliivibrio</taxon>
    </lineage>
</organism>
<dbReference type="GO" id="GO:0005886">
    <property type="term" value="C:plasma membrane"/>
    <property type="evidence" value="ECO:0007669"/>
    <property type="project" value="UniProtKB-SubCell"/>
</dbReference>
<feature type="transmembrane region" description="Helical" evidence="8">
    <location>
        <begin position="99"/>
        <end position="120"/>
    </location>
</feature>
<dbReference type="STRING" id="80852.AWOD_II_0327"/>
<dbReference type="EMBL" id="LN554847">
    <property type="protein sequence ID" value="CED56975.1"/>
    <property type="molecule type" value="Genomic_DNA"/>
</dbReference>
<dbReference type="Pfam" id="PF05128">
    <property type="entry name" value="DUF697"/>
    <property type="match status" value="1"/>
</dbReference>
<reference evidence="10" key="1">
    <citation type="submission" date="2014-09" db="EMBL/GenBank/DDBJ databases">
        <authorList>
            <person name="Hjerde E."/>
        </authorList>
    </citation>
    <scope>NUCLEOTIDE SEQUENCE [LARGE SCALE GENOMIC DNA]</scope>
    <source>
        <strain evidence="10">06/09/139</strain>
    </source>
</reference>
<evidence type="ECO:0000256" key="7">
    <source>
        <dbReference type="ARBA" id="ARBA00023136"/>
    </source>
</evidence>
<dbReference type="InterPro" id="IPR006507">
    <property type="entry name" value="UPF0283"/>
</dbReference>
<dbReference type="PANTHER" id="PTHR39342">
    <property type="entry name" value="UPF0283 MEMBRANE PROTEIN YCJF"/>
    <property type="match status" value="1"/>
</dbReference>
<gene>
    <name evidence="9" type="ORF">AWOD_II_0327</name>
</gene>
<keyword evidence="4" id="KW-0997">Cell inner membrane</keyword>
<evidence type="ECO:0000256" key="5">
    <source>
        <dbReference type="ARBA" id="ARBA00022692"/>
    </source>
</evidence>
<proteinExistence type="inferred from homology"/>